<evidence type="ECO:0000313" key="5">
    <source>
        <dbReference type="Proteomes" id="UP000023152"/>
    </source>
</evidence>
<dbReference type="AlphaFoldDB" id="X6NSC2"/>
<dbReference type="EMBL" id="ASPP01006429">
    <property type="protein sequence ID" value="ETO28838.1"/>
    <property type="molecule type" value="Genomic_DNA"/>
</dbReference>
<organism evidence="4 5">
    <name type="scientific">Reticulomyxa filosa</name>
    <dbReference type="NCBI Taxonomy" id="46433"/>
    <lineage>
        <taxon>Eukaryota</taxon>
        <taxon>Sar</taxon>
        <taxon>Rhizaria</taxon>
        <taxon>Retaria</taxon>
        <taxon>Foraminifera</taxon>
        <taxon>Monothalamids</taxon>
        <taxon>Reticulomyxidae</taxon>
        <taxon>Reticulomyxa</taxon>
    </lineage>
</organism>
<sequence length="592" mass="68229">MSKTKRSAKEARDKLQQMLEEVLDRHSNDSEMDMVTPSGDESYTRTKTGFEDEDEDDDNNNNNNNNANANVDDSKEQEKEKNANESKKASREKENEEEEPSDEETAIEMRQRKKQKQGGKESLRMELQRIHTELKNMNRQMGSVSESMNEWRSERIQMSQSVDQMLRQITQDINLRISQQIKDEIDREIFTCIVKKVTMYFFDSKIIRSDYVNTRVVFESTVMNFAMGTVQLAKDLLNNVPILGIVVSVAGNIASTCGDWHLSRLFENVLNFEVRIGSENVSTFAKLFGLRLLLDSKFQVEKQESIKKYEDPKFLSLVSSSLRNTHYSTKPYIELTEIYCDRLFTLLTTETLCLLWEQKANASLFGSNIVSNNNNNNNNSMVSDVRTLESLVEQFFPALVVGEKNNKVFKDSIIKIQMYANDQKKMRRPSNAFGDRAIASKPITSAYPSGRSITSPVAVVKEGTMKKERPGIFSLWEAKFFRLFKDGTMQYSDKPQARDYSSTDFKGAKVDQIGRRFDVVMSDKTWKFECSSTEDAKAWVHAINQVTTLDVWDLLLLLLLLLLFQIWMQANVALCVLSSLFYFSFFFPFVRR</sequence>
<evidence type="ECO:0000259" key="3">
    <source>
        <dbReference type="PROSITE" id="PS50003"/>
    </source>
</evidence>
<dbReference type="PROSITE" id="PS50003">
    <property type="entry name" value="PH_DOMAIN"/>
    <property type="match status" value="1"/>
</dbReference>
<protein>
    <submittedName>
        <fullName evidence="4">Peptidase C19 family protein</fullName>
    </submittedName>
</protein>
<accession>X6NSC2</accession>
<feature type="region of interest" description="Disordered" evidence="1">
    <location>
        <begin position="1"/>
        <end position="124"/>
    </location>
</feature>
<gene>
    <name evidence="4" type="ORF">RFI_08291</name>
</gene>
<feature type="compositionally biased region" description="Low complexity" evidence="1">
    <location>
        <begin position="60"/>
        <end position="71"/>
    </location>
</feature>
<comment type="caution">
    <text evidence="4">The sequence shown here is derived from an EMBL/GenBank/DDBJ whole genome shotgun (WGS) entry which is preliminary data.</text>
</comment>
<feature type="compositionally biased region" description="Basic and acidic residues" evidence="1">
    <location>
        <begin position="72"/>
        <end position="94"/>
    </location>
</feature>
<evidence type="ECO:0000256" key="2">
    <source>
        <dbReference type="SAM" id="Phobius"/>
    </source>
</evidence>
<evidence type="ECO:0000313" key="4">
    <source>
        <dbReference type="EMBL" id="ETO28838.1"/>
    </source>
</evidence>
<dbReference type="Proteomes" id="UP000023152">
    <property type="component" value="Unassembled WGS sequence"/>
</dbReference>
<keyword evidence="5" id="KW-1185">Reference proteome</keyword>
<name>X6NSC2_RETFI</name>
<dbReference type="InterPro" id="IPR001849">
    <property type="entry name" value="PH_domain"/>
</dbReference>
<feature type="compositionally biased region" description="Acidic residues" evidence="1">
    <location>
        <begin position="95"/>
        <end position="106"/>
    </location>
</feature>
<dbReference type="SMART" id="SM00233">
    <property type="entry name" value="PH"/>
    <property type="match status" value="1"/>
</dbReference>
<reference evidence="4 5" key="1">
    <citation type="journal article" date="2013" name="Curr. Biol.">
        <title>The Genome of the Foraminiferan Reticulomyxa filosa.</title>
        <authorList>
            <person name="Glockner G."/>
            <person name="Hulsmann N."/>
            <person name="Schleicher M."/>
            <person name="Noegel A.A."/>
            <person name="Eichinger L."/>
            <person name="Gallinger C."/>
            <person name="Pawlowski J."/>
            <person name="Sierra R."/>
            <person name="Euteneuer U."/>
            <person name="Pillet L."/>
            <person name="Moustafa A."/>
            <person name="Platzer M."/>
            <person name="Groth M."/>
            <person name="Szafranski K."/>
            <person name="Schliwa M."/>
        </authorList>
    </citation>
    <scope>NUCLEOTIDE SEQUENCE [LARGE SCALE GENOMIC DNA]</scope>
</reference>
<keyword evidence="2" id="KW-1133">Transmembrane helix</keyword>
<dbReference type="OrthoDB" id="185175at2759"/>
<dbReference type="InterPro" id="IPR011993">
    <property type="entry name" value="PH-like_dom_sf"/>
</dbReference>
<evidence type="ECO:0000256" key="1">
    <source>
        <dbReference type="SAM" id="MobiDB-lite"/>
    </source>
</evidence>
<dbReference type="SUPFAM" id="SSF50729">
    <property type="entry name" value="PH domain-like"/>
    <property type="match status" value="1"/>
</dbReference>
<dbReference type="Pfam" id="PF00169">
    <property type="entry name" value="PH"/>
    <property type="match status" value="1"/>
</dbReference>
<feature type="domain" description="PH" evidence="3">
    <location>
        <begin position="458"/>
        <end position="548"/>
    </location>
</feature>
<proteinExistence type="predicted"/>
<keyword evidence="2" id="KW-0812">Transmembrane</keyword>
<keyword evidence="2" id="KW-0472">Membrane</keyword>
<feature type="transmembrane region" description="Helical" evidence="2">
    <location>
        <begin position="570"/>
        <end position="590"/>
    </location>
</feature>
<dbReference type="Gene3D" id="2.30.29.30">
    <property type="entry name" value="Pleckstrin-homology domain (PH domain)/Phosphotyrosine-binding domain (PTB)"/>
    <property type="match status" value="1"/>
</dbReference>